<reference evidence="2" key="1">
    <citation type="journal article" date="2015" name="Nat. Genet.">
        <title>The pineapple genome and the evolution of CAM photosynthesis.</title>
        <authorList>
            <person name="Ming R."/>
            <person name="VanBuren R."/>
            <person name="Wai C.M."/>
            <person name="Tang H."/>
            <person name="Schatz M.C."/>
            <person name="Bowers J.E."/>
            <person name="Lyons E."/>
            <person name="Wang M.L."/>
            <person name="Chen J."/>
            <person name="Biggers E."/>
            <person name="Zhang J."/>
            <person name="Huang L."/>
            <person name="Zhang L."/>
            <person name="Miao W."/>
            <person name="Zhang J."/>
            <person name="Ye Z."/>
            <person name="Miao C."/>
            <person name="Lin Z."/>
            <person name="Wang H."/>
            <person name="Zhou H."/>
            <person name="Yim W.C."/>
            <person name="Priest H.D."/>
            <person name="Zheng C."/>
            <person name="Woodhouse M."/>
            <person name="Edger P.P."/>
            <person name="Guyot R."/>
            <person name="Guo H.B."/>
            <person name="Guo H."/>
            <person name="Zheng G."/>
            <person name="Singh R."/>
            <person name="Sharma A."/>
            <person name="Min X."/>
            <person name="Zheng Y."/>
            <person name="Lee H."/>
            <person name="Gurtowski J."/>
            <person name="Sedlazeck F.J."/>
            <person name="Harkess A."/>
            <person name="McKain M.R."/>
            <person name="Liao Z."/>
            <person name="Fang J."/>
            <person name="Liu J."/>
            <person name="Zhang X."/>
            <person name="Zhang Q."/>
            <person name="Hu W."/>
            <person name="Qin Y."/>
            <person name="Wang K."/>
            <person name="Chen L.Y."/>
            <person name="Shirley N."/>
            <person name="Lin Y.R."/>
            <person name="Liu L.Y."/>
            <person name="Hernandez A.G."/>
            <person name="Wright C.L."/>
            <person name="Bulone V."/>
            <person name="Tuskan G.A."/>
            <person name="Heath K."/>
            <person name="Zee F."/>
            <person name="Moore P.H."/>
            <person name="Sunkar R."/>
            <person name="Leebens-Mack J.H."/>
            <person name="Mockler T."/>
            <person name="Bennetzen J.L."/>
            <person name="Freeling M."/>
            <person name="Sankoff D."/>
            <person name="Paterson A.H."/>
            <person name="Zhu X."/>
            <person name="Yang X."/>
            <person name="Smith J.A."/>
            <person name="Cushman J.C."/>
            <person name="Paull R.E."/>
            <person name="Yu Q."/>
        </authorList>
    </citation>
    <scope>NUCLEOTIDE SEQUENCE [LARGE SCALE GENOMIC DNA]</scope>
    <source>
        <strain evidence="2">cv. F153</strain>
    </source>
</reference>
<keyword evidence="2" id="KW-1185">Reference proteome</keyword>
<gene>
    <name evidence="3" type="primary">LOC109718118</name>
</gene>
<feature type="compositionally biased region" description="Gly residues" evidence="1">
    <location>
        <begin position="82"/>
        <end position="97"/>
    </location>
</feature>
<feature type="compositionally biased region" description="Acidic residues" evidence="1">
    <location>
        <begin position="133"/>
        <end position="158"/>
    </location>
</feature>
<dbReference type="RefSeq" id="XP_020099733.1">
    <property type="nucleotide sequence ID" value="XM_020244144.1"/>
</dbReference>
<evidence type="ECO:0000256" key="1">
    <source>
        <dbReference type="SAM" id="MobiDB-lite"/>
    </source>
</evidence>
<sequence>MSQNRNDADEVMKEVKVIDVLNHEEEENERRAGEAQGISDSHLEKEMPDEDVDVDDNNDADDKDDKDCDDNNNDDCASDDVGSGGNGSGGNDQGKVGGAKRVLVASCDASRTRSRMGKQKRLSYTSYFKDVSDDSGQEGDEKEEEEEEEEKEEEDEKEDVNGEPDHGTNVESSSIFIKKKVPGSSAKNNREAPLSISVDPFCSDVNDFVLEFEMGLLSSNEEDEKGRMKELL</sequence>
<dbReference type="AlphaFoldDB" id="A0A6P5G230"/>
<name>A0A6P5G230_ANACO</name>
<feature type="region of interest" description="Disordered" evidence="1">
    <location>
        <begin position="1"/>
        <end position="193"/>
    </location>
</feature>
<evidence type="ECO:0000313" key="2">
    <source>
        <dbReference type="Proteomes" id="UP000515123"/>
    </source>
</evidence>
<evidence type="ECO:0000313" key="3">
    <source>
        <dbReference type="RefSeq" id="XP_020099733.1"/>
    </source>
</evidence>
<dbReference type="Proteomes" id="UP000515123">
    <property type="component" value="Linkage group 1"/>
</dbReference>
<feature type="compositionally biased region" description="Basic and acidic residues" evidence="1">
    <location>
        <begin position="1"/>
        <end position="33"/>
    </location>
</feature>
<feature type="compositionally biased region" description="Basic residues" evidence="1">
    <location>
        <begin position="112"/>
        <end position="121"/>
    </location>
</feature>
<feature type="compositionally biased region" description="Acidic residues" evidence="1">
    <location>
        <begin position="47"/>
        <end position="78"/>
    </location>
</feature>
<reference evidence="3" key="2">
    <citation type="submission" date="2025-08" db="UniProtKB">
        <authorList>
            <consortium name="RefSeq"/>
        </authorList>
    </citation>
    <scope>IDENTIFICATION</scope>
    <source>
        <tissue evidence="3">Leaf</tissue>
    </source>
</reference>
<proteinExistence type="predicted"/>
<accession>A0A6P5G230</accession>
<organism evidence="2 3">
    <name type="scientific">Ananas comosus</name>
    <name type="common">Pineapple</name>
    <name type="synonym">Ananas ananas</name>
    <dbReference type="NCBI Taxonomy" id="4615"/>
    <lineage>
        <taxon>Eukaryota</taxon>
        <taxon>Viridiplantae</taxon>
        <taxon>Streptophyta</taxon>
        <taxon>Embryophyta</taxon>
        <taxon>Tracheophyta</taxon>
        <taxon>Spermatophyta</taxon>
        <taxon>Magnoliopsida</taxon>
        <taxon>Liliopsida</taxon>
        <taxon>Poales</taxon>
        <taxon>Bromeliaceae</taxon>
        <taxon>Bromelioideae</taxon>
        <taxon>Ananas</taxon>
    </lineage>
</organism>
<dbReference type="GeneID" id="109718118"/>
<feature type="compositionally biased region" description="Basic and acidic residues" evidence="1">
    <location>
        <begin position="159"/>
        <end position="168"/>
    </location>
</feature>
<protein>
    <submittedName>
        <fullName evidence="3">Serine/threonine-protein kinase rio2-like</fullName>
    </submittedName>
</protein>